<gene>
    <name evidence="1" type="ORF">K3G42_023198</name>
</gene>
<dbReference type="EMBL" id="CM037621">
    <property type="protein sequence ID" value="KAH8002343.1"/>
    <property type="molecule type" value="Genomic_DNA"/>
</dbReference>
<organism evidence="1 2">
    <name type="scientific">Sphaerodactylus townsendi</name>
    <dbReference type="NCBI Taxonomy" id="933632"/>
    <lineage>
        <taxon>Eukaryota</taxon>
        <taxon>Metazoa</taxon>
        <taxon>Chordata</taxon>
        <taxon>Craniata</taxon>
        <taxon>Vertebrata</taxon>
        <taxon>Euteleostomi</taxon>
        <taxon>Lepidosauria</taxon>
        <taxon>Squamata</taxon>
        <taxon>Bifurcata</taxon>
        <taxon>Gekkota</taxon>
        <taxon>Sphaerodactylidae</taxon>
        <taxon>Sphaerodactylus</taxon>
    </lineage>
</organism>
<keyword evidence="2" id="KW-1185">Reference proteome</keyword>
<name>A0ACB8FB05_9SAUR</name>
<accession>A0ACB8FB05</accession>
<evidence type="ECO:0000313" key="2">
    <source>
        <dbReference type="Proteomes" id="UP000827872"/>
    </source>
</evidence>
<evidence type="ECO:0000313" key="1">
    <source>
        <dbReference type="EMBL" id="KAH8002343.1"/>
    </source>
</evidence>
<reference evidence="1" key="1">
    <citation type="submission" date="2021-08" db="EMBL/GenBank/DDBJ databases">
        <title>The first chromosome-level gecko genome reveals the dynamic sex chromosomes of Neotropical dwarf geckos (Sphaerodactylidae: Sphaerodactylus).</title>
        <authorList>
            <person name="Pinto B.J."/>
            <person name="Keating S.E."/>
            <person name="Gamble T."/>
        </authorList>
    </citation>
    <scope>NUCLEOTIDE SEQUENCE</scope>
    <source>
        <strain evidence="1">TG3544</strain>
    </source>
</reference>
<dbReference type="Proteomes" id="UP000827872">
    <property type="component" value="Linkage Group LG08"/>
</dbReference>
<protein>
    <submittedName>
        <fullName evidence="1">Uncharacterized protein</fullName>
    </submittedName>
</protein>
<sequence>MILGYHGLYCEEEYNECLSAPCQNGATCRDLVNGYKCGCLAEYEGRHCELYKDPCINISCQNGGTCDSEGLNATCICAPGFTGK</sequence>
<comment type="caution">
    <text evidence="1">The sequence shown here is derived from an EMBL/GenBank/DDBJ whole genome shotgun (WGS) entry which is preliminary data.</text>
</comment>
<proteinExistence type="predicted"/>